<organism evidence="1 2">
    <name type="scientific">Aotus nancymaae</name>
    <name type="common">Ma's night monkey</name>
    <dbReference type="NCBI Taxonomy" id="37293"/>
    <lineage>
        <taxon>Eukaryota</taxon>
        <taxon>Metazoa</taxon>
        <taxon>Chordata</taxon>
        <taxon>Craniata</taxon>
        <taxon>Vertebrata</taxon>
        <taxon>Euteleostomi</taxon>
        <taxon>Mammalia</taxon>
        <taxon>Eutheria</taxon>
        <taxon>Euarchontoglires</taxon>
        <taxon>Primates</taxon>
        <taxon>Haplorrhini</taxon>
        <taxon>Platyrrhini</taxon>
        <taxon>Aotidae</taxon>
        <taxon>Aotus</taxon>
    </lineage>
</organism>
<evidence type="ECO:0000313" key="2">
    <source>
        <dbReference type="Proteomes" id="UP000233020"/>
    </source>
</evidence>
<reference evidence="1" key="1">
    <citation type="submission" date="2025-08" db="UniProtKB">
        <authorList>
            <consortium name="Ensembl"/>
        </authorList>
    </citation>
    <scope>IDENTIFICATION</scope>
</reference>
<name>A0A2K5EDX3_AOTNA</name>
<dbReference type="GeneTree" id="ENSGT00900000143461"/>
<dbReference type="Proteomes" id="UP000233020">
    <property type="component" value="Unplaced"/>
</dbReference>
<keyword evidence="2" id="KW-1185">Reference proteome</keyword>
<dbReference type="AlphaFoldDB" id="A0A2K5EDX3"/>
<reference evidence="1" key="2">
    <citation type="submission" date="2025-09" db="UniProtKB">
        <authorList>
            <consortium name="Ensembl"/>
        </authorList>
    </citation>
    <scope>IDENTIFICATION</scope>
</reference>
<dbReference type="OMA" id="WPHILAL"/>
<protein>
    <submittedName>
        <fullName evidence="1">Uncharacterized protein</fullName>
    </submittedName>
</protein>
<accession>A0A2K5EDX3</accession>
<proteinExistence type="predicted"/>
<sequence length="99" mass="10984">MTHQFQICFLVKSLTLIEGWPHILMFGHPLARIRLVKQTFVASQMSYHLTRGKGASLSQAGDTRGSSTTKGSLLVVQLLVLPPYPILSSQIHGGWNVRK</sequence>
<evidence type="ECO:0000313" key="1">
    <source>
        <dbReference type="Ensembl" id="ENSANAP00000031417.1"/>
    </source>
</evidence>
<dbReference type="Ensembl" id="ENSANAT00000049461.1">
    <property type="protein sequence ID" value="ENSANAP00000031417.1"/>
    <property type="gene ID" value="ENSANAG00000033450.1"/>
</dbReference>